<accession>A0ABX1HG95</accession>
<evidence type="ECO:0000313" key="3">
    <source>
        <dbReference type="EMBL" id="NKI89268.1"/>
    </source>
</evidence>
<dbReference type="PANTHER" id="PTHR30007">
    <property type="entry name" value="PHP DOMAIN PROTEIN"/>
    <property type="match status" value="1"/>
</dbReference>
<dbReference type="PANTHER" id="PTHR30007:SF0">
    <property type="entry name" value="TRANSPOSASE"/>
    <property type="match status" value="1"/>
</dbReference>
<organism evidence="3 4">
    <name type="scientific">Hymenobacter artigasi</name>
    <dbReference type="NCBI Taxonomy" id="2719616"/>
    <lineage>
        <taxon>Bacteria</taxon>
        <taxon>Pseudomonadati</taxon>
        <taxon>Bacteroidota</taxon>
        <taxon>Cytophagia</taxon>
        <taxon>Cytophagales</taxon>
        <taxon>Hymenobacteraceae</taxon>
        <taxon>Hymenobacter</taxon>
    </lineage>
</organism>
<dbReference type="EMBL" id="JAAVTK010000004">
    <property type="protein sequence ID" value="NKI89268.1"/>
    <property type="molecule type" value="Genomic_DNA"/>
</dbReference>
<evidence type="ECO:0000259" key="2">
    <source>
        <dbReference type="Pfam" id="PF01609"/>
    </source>
</evidence>
<feature type="domain" description="Transposase IS4-like" evidence="2">
    <location>
        <begin position="15"/>
        <end position="161"/>
    </location>
</feature>
<evidence type="ECO:0000256" key="1">
    <source>
        <dbReference type="SAM" id="MobiDB-lite"/>
    </source>
</evidence>
<dbReference type="Pfam" id="PF01609">
    <property type="entry name" value="DDE_Tnp_1"/>
    <property type="match status" value="1"/>
</dbReference>
<dbReference type="NCBIfam" id="NF033580">
    <property type="entry name" value="transpos_IS5_3"/>
    <property type="match status" value="1"/>
</dbReference>
<name>A0ABX1HG95_9BACT</name>
<dbReference type="Proteomes" id="UP000717634">
    <property type="component" value="Unassembled WGS sequence"/>
</dbReference>
<comment type="caution">
    <text evidence="3">The sequence shown here is derived from an EMBL/GenBank/DDBJ whole genome shotgun (WGS) entry which is preliminary data.</text>
</comment>
<gene>
    <name evidence="3" type="ORF">HBN54_001863</name>
</gene>
<reference evidence="3 4" key="1">
    <citation type="submission" date="2020-03" db="EMBL/GenBank/DDBJ databases">
        <title>Genomic Encyclopedia of Type Strains, Phase IV (KMG-V): Genome sequencing to study the core and pangenomes of soil and plant-associated prokaryotes.</title>
        <authorList>
            <person name="Whitman W."/>
        </authorList>
    </citation>
    <scope>NUCLEOTIDE SEQUENCE [LARGE SCALE GENOMIC DNA]</scope>
    <source>
        <strain evidence="3 4">1B</strain>
    </source>
</reference>
<protein>
    <submittedName>
        <fullName evidence="3">Transposase</fullName>
    </submittedName>
</protein>
<sequence>MALNGSLHKAPLGGKKTGPNPTDRGKGGVKRSLLTEARGIPVGLVLEGANRHDMKLTESTLRSLPPAAEAARDAQRAAGSEQGLCLDAGYDNAQVRDVVAELGYTAHIRPRGEEVQAKQAGQKARRWVVERTHSWLNCFRHLLIRRAKKPENYLAMLHFACARITWYNCLFG</sequence>
<dbReference type="InterPro" id="IPR002559">
    <property type="entry name" value="Transposase_11"/>
</dbReference>
<keyword evidence="4" id="KW-1185">Reference proteome</keyword>
<feature type="region of interest" description="Disordered" evidence="1">
    <location>
        <begin position="1"/>
        <end position="31"/>
    </location>
</feature>
<evidence type="ECO:0000313" key="4">
    <source>
        <dbReference type="Proteomes" id="UP000717634"/>
    </source>
</evidence>
<proteinExistence type="predicted"/>